<reference evidence="2 3" key="1">
    <citation type="submission" date="2020-02" db="EMBL/GenBank/DDBJ databases">
        <authorList>
            <person name="Ma Q."/>
            <person name="Huang Y."/>
            <person name="Song X."/>
            <person name="Pei D."/>
        </authorList>
    </citation>
    <scope>NUCLEOTIDE SEQUENCE [LARGE SCALE GENOMIC DNA]</scope>
    <source>
        <strain evidence="2">Sxm20200214</strain>
        <tissue evidence="2">Leaf</tissue>
    </source>
</reference>
<dbReference type="AlphaFoldDB" id="A0A8X7Q6T8"/>
<sequence>MDSRETASSFDGRSSEDSLVKSQPQEEDKEDHVNSEKLIVSSLVSSESQLPTVCADNDISIEAGVTHSESPSPMLGGSPLHPSKLQGGWNKPLFIAEDTSQGLPLALEFSGKDNSEWPALSSRSNGKTRVEVAQSTRTKTHLQVSKRDEVAQTQRVKIPTDKTRFPWAARMNPQSRNLHRVTVPEYMEDGTLKKGFEVSAVEDTAAKLGATLPSDTHAHSSPQQKSTTENPTKSTTTQNTECNINQQTSVPLVHTLTSLPPAVFESSSIEELNVSRVVESATPIVVEELLSLTTISVLENMYMSPTIVFINEETDSPPLDSAPSLQNMDSTPQETSSMALKDCSSSDPVHLVSNQFASLAYLEGEEDGQLDMDDCTDSIDLMTPSRKRMLRERPVKPTAKAKELQMQSTSRGRVISCIFTLFYPFTHVHFDHID</sequence>
<feature type="region of interest" description="Disordered" evidence="1">
    <location>
        <begin position="211"/>
        <end position="245"/>
    </location>
</feature>
<feature type="compositionally biased region" description="Low complexity" evidence="1">
    <location>
        <begin position="225"/>
        <end position="241"/>
    </location>
</feature>
<evidence type="ECO:0000256" key="1">
    <source>
        <dbReference type="SAM" id="MobiDB-lite"/>
    </source>
</evidence>
<feature type="compositionally biased region" description="Basic and acidic residues" evidence="1">
    <location>
        <begin position="13"/>
        <end position="35"/>
    </location>
</feature>
<keyword evidence="3" id="KW-1185">Reference proteome</keyword>
<evidence type="ECO:0000313" key="3">
    <source>
        <dbReference type="Proteomes" id="UP000886595"/>
    </source>
</evidence>
<evidence type="ECO:0000313" key="2">
    <source>
        <dbReference type="EMBL" id="KAG2264859.1"/>
    </source>
</evidence>
<accession>A0A8X7Q6T8</accession>
<feature type="region of interest" description="Disordered" evidence="1">
    <location>
        <begin position="1"/>
        <end position="35"/>
    </location>
</feature>
<proteinExistence type="predicted"/>
<dbReference type="EMBL" id="JAAMPC010000014">
    <property type="protein sequence ID" value="KAG2264859.1"/>
    <property type="molecule type" value="Genomic_DNA"/>
</dbReference>
<gene>
    <name evidence="2" type="ORF">Bca52824_071938</name>
</gene>
<feature type="compositionally biased region" description="Polar residues" evidence="1">
    <location>
        <begin position="121"/>
        <end position="141"/>
    </location>
</feature>
<comment type="caution">
    <text evidence="2">The sequence shown here is derived from an EMBL/GenBank/DDBJ whole genome shotgun (WGS) entry which is preliminary data.</text>
</comment>
<protein>
    <submittedName>
        <fullName evidence="2">Uncharacterized protein</fullName>
    </submittedName>
</protein>
<feature type="compositionally biased region" description="Polar residues" evidence="1">
    <location>
        <begin position="1"/>
        <end position="12"/>
    </location>
</feature>
<dbReference type="Proteomes" id="UP000886595">
    <property type="component" value="Unassembled WGS sequence"/>
</dbReference>
<organism evidence="2 3">
    <name type="scientific">Brassica carinata</name>
    <name type="common">Ethiopian mustard</name>
    <name type="synonym">Abyssinian cabbage</name>
    <dbReference type="NCBI Taxonomy" id="52824"/>
    <lineage>
        <taxon>Eukaryota</taxon>
        <taxon>Viridiplantae</taxon>
        <taxon>Streptophyta</taxon>
        <taxon>Embryophyta</taxon>
        <taxon>Tracheophyta</taxon>
        <taxon>Spermatophyta</taxon>
        <taxon>Magnoliopsida</taxon>
        <taxon>eudicotyledons</taxon>
        <taxon>Gunneridae</taxon>
        <taxon>Pentapetalae</taxon>
        <taxon>rosids</taxon>
        <taxon>malvids</taxon>
        <taxon>Brassicales</taxon>
        <taxon>Brassicaceae</taxon>
        <taxon>Brassiceae</taxon>
        <taxon>Brassica</taxon>
    </lineage>
</organism>
<feature type="region of interest" description="Disordered" evidence="1">
    <location>
        <begin position="117"/>
        <end position="141"/>
    </location>
</feature>
<dbReference type="OrthoDB" id="10434364at2759"/>
<name>A0A8X7Q6T8_BRACI</name>